<evidence type="ECO:0000259" key="1">
    <source>
        <dbReference type="Pfam" id="PF08818"/>
    </source>
</evidence>
<dbReference type="InterPro" id="IPR014922">
    <property type="entry name" value="YdhG-like"/>
</dbReference>
<protein>
    <recommendedName>
        <fullName evidence="1">YdhG-like domain-containing protein</fullName>
    </recommendedName>
</protein>
<dbReference type="SUPFAM" id="SSF159888">
    <property type="entry name" value="YdhG-like"/>
    <property type="match status" value="1"/>
</dbReference>
<dbReference type="Proteomes" id="UP000007599">
    <property type="component" value="Chromosome I"/>
</dbReference>
<keyword evidence="3" id="KW-1185">Reference proteome</keyword>
<proteinExistence type="predicted"/>
<dbReference type="Gene3D" id="3.90.1150.200">
    <property type="match status" value="1"/>
</dbReference>
<reference evidence="2 3" key="1">
    <citation type="journal article" date="2012" name="J. Bacteriol.">
        <title>Complete Genome Sequence of Flavobacterium indicum GPSTA100-9T, Isolated from Warm Spring Water.</title>
        <authorList>
            <person name="Barbier P."/>
            <person name="Houel A."/>
            <person name="Loux V."/>
            <person name="Poulain J."/>
            <person name="Bernardet J.F."/>
            <person name="Touchon M."/>
            <person name="Duchaud E."/>
        </authorList>
    </citation>
    <scope>NUCLEOTIDE SEQUENCE [LARGE SCALE GENOMIC DNA]</scope>
    <source>
        <strain evidence="3">DSM 17447 / CIP 109464 / GPTSA100-9</strain>
    </source>
</reference>
<name>H8XU11_FLAIG</name>
<sequence length="114" mass="13410">MNELERYYINQPEEIKAKLISIRNFILEMEPNANEVIRYGIPTLKISNKNLIHYAGFKNHIGFYPGAEAINVFKEHIQNYKTSKGTIQFPNENPIPFDLIKKIIEFRSKQIELE</sequence>
<dbReference type="AlphaFoldDB" id="H8XU11"/>
<dbReference type="PATRIC" id="fig|1094466.5.peg.1770"/>
<dbReference type="Pfam" id="PF08818">
    <property type="entry name" value="DUF1801"/>
    <property type="match status" value="1"/>
</dbReference>
<dbReference type="STRING" id="1094466.KQS_09035"/>
<evidence type="ECO:0000313" key="3">
    <source>
        <dbReference type="Proteomes" id="UP000007599"/>
    </source>
</evidence>
<dbReference type="eggNOG" id="COG5646">
    <property type="taxonomic scope" value="Bacteria"/>
</dbReference>
<dbReference type="OrthoDB" id="115213at2"/>
<organism evidence="2 3">
    <name type="scientific">Flavobacterium indicum (strain DSM 17447 / CIP 109464 / GPTSA100-9)</name>
    <dbReference type="NCBI Taxonomy" id="1094466"/>
    <lineage>
        <taxon>Bacteria</taxon>
        <taxon>Pseudomonadati</taxon>
        <taxon>Bacteroidota</taxon>
        <taxon>Flavobacteriia</taxon>
        <taxon>Flavobacteriales</taxon>
        <taxon>Flavobacteriaceae</taxon>
        <taxon>Flavobacterium</taxon>
    </lineage>
</organism>
<dbReference type="EMBL" id="HE774682">
    <property type="protein sequence ID" value="CCG53741.1"/>
    <property type="molecule type" value="Genomic_DNA"/>
</dbReference>
<dbReference type="RefSeq" id="WP_014388860.1">
    <property type="nucleotide sequence ID" value="NC_017025.1"/>
</dbReference>
<dbReference type="HOGENOM" id="CLU_128703_1_0_10"/>
<gene>
    <name evidence="2" type="ordered locus">KQS_09035</name>
</gene>
<reference evidence="3" key="2">
    <citation type="submission" date="2012-03" db="EMBL/GenBank/DDBJ databases">
        <title>Complete genome sequence of Flavobacterium indicum GPTSA100-9T, isolated from warm spring water.</title>
        <authorList>
            <person name="Barbier P."/>
            <person name="Houel A."/>
            <person name="Loux V."/>
            <person name="Poulain J."/>
            <person name="Bernardet J.-F."/>
            <person name="Touchon M."/>
            <person name="Duchaud E."/>
        </authorList>
    </citation>
    <scope>NUCLEOTIDE SEQUENCE [LARGE SCALE GENOMIC DNA]</scope>
    <source>
        <strain evidence="3">DSM 17447 / CIP 109464 / GPTSA100-9</strain>
    </source>
</reference>
<accession>H8XU11</accession>
<feature type="domain" description="YdhG-like" evidence="1">
    <location>
        <begin position="17"/>
        <end position="106"/>
    </location>
</feature>
<dbReference type="KEGG" id="fin:KQS_09035"/>
<evidence type="ECO:0000313" key="2">
    <source>
        <dbReference type="EMBL" id="CCG53741.1"/>
    </source>
</evidence>